<gene>
    <name evidence="2" type="ORF">BJ125_13021</name>
    <name evidence="3" type="ORF">SAMN05892882_13021</name>
</gene>
<name>A0A336JXN0_9BRAD</name>
<evidence type="ECO:0000256" key="1">
    <source>
        <dbReference type="SAM" id="MobiDB-lite"/>
    </source>
</evidence>
<reference evidence="3 4" key="1">
    <citation type="submission" date="2017-08" db="EMBL/GenBank/DDBJ databases">
        <authorList>
            <person name="de Groot N.N."/>
        </authorList>
    </citation>
    <scope>NUCLEOTIDE SEQUENCE [LARGE SCALE GENOMIC DNA]</scope>
    <source>
        <strain evidence="3 4">JA575</strain>
    </source>
</reference>
<dbReference type="EMBL" id="QRDT01000030">
    <property type="protein sequence ID" value="RED25788.1"/>
    <property type="molecule type" value="Genomic_DNA"/>
</dbReference>
<organism evidence="3 4">
    <name type="scientific">Rhodopseudomonas pentothenatexigens</name>
    <dbReference type="NCBI Taxonomy" id="999699"/>
    <lineage>
        <taxon>Bacteria</taxon>
        <taxon>Pseudomonadati</taxon>
        <taxon>Pseudomonadota</taxon>
        <taxon>Alphaproteobacteria</taxon>
        <taxon>Hyphomicrobiales</taxon>
        <taxon>Nitrobacteraceae</taxon>
        <taxon>Rhodopseudomonas</taxon>
    </lineage>
</organism>
<protein>
    <submittedName>
        <fullName evidence="3">Uncharacterized protein</fullName>
    </submittedName>
</protein>
<accession>A0A336JXN0</accession>
<evidence type="ECO:0000313" key="3">
    <source>
        <dbReference type="EMBL" id="SSW93116.1"/>
    </source>
</evidence>
<reference evidence="2 5" key="2">
    <citation type="submission" date="2018-07" db="EMBL/GenBank/DDBJ databases">
        <title>Genomic Encyclopedia of Archaeal and Bacterial Type Strains, Phase II (KMG-II): from individual species to whole genera.</title>
        <authorList>
            <person name="Goeker M."/>
        </authorList>
    </citation>
    <scope>NUCLEOTIDE SEQUENCE [LARGE SCALE GENOMIC DNA]</scope>
    <source>
        <strain evidence="2 5">JA575</strain>
    </source>
</reference>
<sequence>MSVPPVLFFRADPATRAAVASAAANAGSTISGWLREAARMRLPDGGATLPPLPPSPPRRRPRAPDDDVAAVAKLTGSVGQLTGATIQLARSLREGGHAPDHDVVETILHDLRATQAGLVKIVDRLRAADVAP</sequence>
<evidence type="ECO:0000313" key="4">
    <source>
        <dbReference type="Proteomes" id="UP000252631"/>
    </source>
</evidence>
<evidence type="ECO:0000313" key="2">
    <source>
        <dbReference type="EMBL" id="RED25788.1"/>
    </source>
</evidence>
<keyword evidence="5" id="KW-1185">Reference proteome</keyword>
<dbReference type="Proteomes" id="UP000256343">
    <property type="component" value="Unassembled WGS sequence"/>
</dbReference>
<evidence type="ECO:0000313" key="5">
    <source>
        <dbReference type="Proteomes" id="UP000256343"/>
    </source>
</evidence>
<dbReference type="AlphaFoldDB" id="A0A336JXN0"/>
<feature type="region of interest" description="Disordered" evidence="1">
    <location>
        <begin position="42"/>
        <end position="66"/>
    </location>
</feature>
<proteinExistence type="predicted"/>
<dbReference type="EMBL" id="UFQQ01000030">
    <property type="protein sequence ID" value="SSW93116.1"/>
    <property type="molecule type" value="Genomic_DNA"/>
</dbReference>
<dbReference type="Proteomes" id="UP000252631">
    <property type="component" value="Unassembled WGS sequence"/>
</dbReference>